<dbReference type="InterPro" id="IPR006901">
    <property type="entry name" value="TrmK"/>
</dbReference>
<name>A0A9Q2CZW2_9STAP</name>
<dbReference type="EC" id="2.1.1.217" evidence="1"/>
<evidence type="ECO:0000313" key="1">
    <source>
        <dbReference type="EMBL" id="MBB5176584.1"/>
    </source>
</evidence>
<dbReference type="PANTHER" id="PTHR38451:SF1">
    <property type="entry name" value="TRNA (ADENINE(22)-N(1))-METHYLTRANSFERASE"/>
    <property type="match status" value="1"/>
</dbReference>
<dbReference type="Proteomes" id="UP000579136">
    <property type="component" value="Unassembled WGS sequence"/>
</dbReference>
<organism evidence="1 2">
    <name type="scientific">Nosocomiicoccus ampullae</name>
    <dbReference type="NCBI Taxonomy" id="489910"/>
    <lineage>
        <taxon>Bacteria</taxon>
        <taxon>Bacillati</taxon>
        <taxon>Bacillota</taxon>
        <taxon>Bacilli</taxon>
        <taxon>Bacillales</taxon>
        <taxon>Staphylococcaceae</taxon>
        <taxon>Nosocomiicoccus</taxon>
    </lineage>
</organism>
<dbReference type="Gene3D" id="3.40.50.150">
    <property type="entry name" value="Vaccinia Virus protein VP39"/>
    <property type="match status" value="1"/>
</dbReference>
<dbReference type="GO" id="GO:0032259">
    <property type="term" value="P:methylation"/>
    <property type="evidence" value="ECO:0007669"/>
    <property type="project" value="UniProtKB-KW"/>
</dbReference>
<keyword evidence="2" id="KW-1185">Reference proteome</keyword>
<reference evidence="1 2" key="1">
    <citation type="submission" date="2020-08" db="EMBL/GenBank/DDBJ databases">
        <title>Genomic Encyclopedia of Type Strains, Phase IV (KMG-IV): sequencing the most valuable type-strain genomes for metagenomic binning, comparative biology and taxonomic classification.</title>
        <authorList>
            <person name="Goeker M."/>
        </authorList>
    </citation>
    <scope>NUCLEOTIDE SEQUENCE [LARGE SCALE GENOMIC DNA]</scope>
    <source>
        <strain evidence="1 2">DSM 19163</strain>
    </source>
</reference>
<dbReference type="Gene3D" id="1.10.287.1890">
    <property type="match status" value="1"/>
</dbReference>
<proteinExistence type="predicted"/>
<dbReference type="PANTHER" id="PTHR38451">
    <property type="entry name" value="TRNA (ADENINE(22)-N(1))-METHYLTRANSFERASE"/>
    <property type="match status" value="1"/>
</dbReference>
<evidence type="ECO:0000313" key="2">
    <source>
        <dbReference type="Proteomes" id="UP000579136"/>
    </source>
</evidence>
<dbReference type="EMBL" id="JACHHF010000009">
    <property type="protein sequence ID" value="MBB5176584.1"/>
    <property type="molecule type" value="Genomic_DNA"/>
</dbReference>
<keyword evidence="1" id="KW-0489">Methyltransferase</keyword>
<dbReference type="PIRSF" id="PIRSF018637">
    <property type="entry name" value="TrmK"/>
    <property type="match status" value="1"/>
</dbReference>
<gene>
    <name evidence="1" type="ORF">HNQ45_001472</name>
</gene>
<dbReference type="RefSeq" id="WP_183675305.1">
    <property type="nucleotide sequence ID" value="NZ_CBCRYX010000010.1"/>
</dbReference>
<keyword evidence="1" id="KW-0808">Transferase</keyword>
<sequence>MIDLRLEAVSKYVVGTKLLDVGSDHAYLPIYLINNNQIESAVAGEIVKGPYENSISNIKGHNLEDVIEVRLGSGLSVIKDSEKFDTITICGMGGPLIASIIKDGVKYLNNTPRFVISSNIYGESVRRQMTNEGYSIVQEEINYYNDKFYELMVFDYGRKDYTDLEYKFGPVNLSERTDLFLLKLKKDKSHLEHIKKQIEASGKTNHKLKEITDEINLISQVINNEY</sequence>
<dbReference type="GO" id="GO:0160105">
    <property type="term" value="F:tRNA (adenine(22)-N1)-methyltransferase activity"/>
    <property type="evidence" value="ECO:0007669"/>
    <property type="project" value="UniProtKB-EC"/>
</dbReference>
<dbReference type="InterPro" id="IPR029063">
    <property type="entry name" value="SAM-dependent_MTases_sf"/>
</dbReference>
<accession>A0A9Q2CZW2</accession>
<comment type="caution">
    <text evidence="1">The sequence shown here is derived from an EMBL/GenBank/DDBJ whole genome shotgun (WGS) entry which is preliminary data.</text>
</comment>
<dbReference type="AlphaFoldDB" id="A0A9Q2CZW2"/>
<protein>
    <submittedName>
        <fullName evidence="1">tRNA (Adenine22-N1)-methyltransferase</fullName>
        <ecNumber evidence="1">2.1.1.217</ecNumber>
    </submittedName>
</protein>
<dbReference type="SUPFAM" id="SSF53335">
    <property type="entry name" value="S-adenosyl-L-methionine-dependent methyltransferases"/>
    <property type="match status" value="1"/>
</dbReference>
<dbReference type="Pfam" id="PF04816">
    <property type="entry name" value="TrmK"/>
    <property type="match status" value="1"/>
</dbReference>